<feature type="signal peptide" evidence="3">
    <location>
        <begin position="1"/>
        <end position="15"/>
    </location>
</feature>
<sequence>MQSVLLLGIIALTAAQSDDIIPLPHPVPYMIPTEASADLRRILNDLNLTKLQFEDEMNKWAEKYGMKELFEKYKKQLENEKKELDEGLKQVTEYFAKIGELANVESLTRKEFNEKRQELIDKLTPKQEKVVRHLECSFTPFSAENCVPGTKGPNPSRPKPMRPGPMRPGPRRPWPMGPGPMRPGPMGTGPTGPWPMGPGPMRPGPMGPGPMRPGPMGTGPMGPMWPHRPFDTW</sequence>
<evidence type="ECO:0000313" key="5">
    <source>
        <dbReference type="EMBL" id="KAK6751920.1"/>
    </source>
</evidence>
<organism evidence="5 6">
    <name type="scientific">Necator americanus</name>
    <name type="common">Human hookworm</name>
    <dbReference type="NCBI Taxonomy" id="51031"/>
    <lineage>
        <taxon>Eukaryota</taxon>
        <taxon>Metazoa</taxon>
        <taxon>Ecdysozoa</taxon>
        <taxon>Nematoda</taxon>
        <taxon>Chromadorea</taxon>
        <taxon>Rhabditida</taxon>
        <taxon>Rhabditina</taxon>
        <taxon>Rhabditomorpha</taxon>
        <taxon>Strongyloidea</taxon>
        <taxon>Ancylostomatidae</taxon>
        <taxon>Bunostominae</taxon>
        <taxon>Necator</taxon>
    </lineage>
</organism>
<reference evidence="5 6" key="1">
    <citation type="submission" date="2023-08" db="EMBL/GenBank/DDBJ databases">
        <title>A Necator americanus chromosomal reference genome.</title>
        <authorList>
            <person name="Ilik V."/>
            <person name="Petrzelkova K.J."/>
            <person name="Pardy F."/>
            <person name="Fuh T."/>
            <person name="Niatou-Singa F.S."/>
            <person name="Gouil Q."/>
            <person name="Baker L."/>
            <person name="Ritchie M.E."/>
            <person name="Jex A.R."/>
            <person name="Gazzola D."/>
            <person name="Li H."/>
            <person name="Toshio Fujiwara R."/>
            <person name="Zhan B."/>
            <person name="Aroian R.V."/>
            <person name="Pafco B."/>
            <person name="Schwarz E.M."/>
        </authorList>
    </citation>
    <scope>NUCLEOTIDE SEQUENCE [LARGE SCALE GENOMIC DNA]</scope>
    <source>
        <strain evidence="5 6">Aroian</strain>
        <tissue evidence="5">Whole animal</tissue>
    </source>
</reference>
<feature type="domain" description="SXP/RAL-2 family protein Ani s 5-like cation-binding" evidence="4">
    <location>
        <begin position="35"/>
        <end position="123"/>
    </location>
</feature>
<evidence type="ECO:0000256" key="2">
    <source>
        <dbReference type="SAM" id="MobiDB-lite"/>
    </source>
</evidence>
<gene>
    <name evidence="5" type="primary">Necator_chrIV.g16673</name>
    <name evidence="5" type="ORF">RB195_003376</name>
</gene>
<name>A0ABR1DPN2_NECAM</name>
<comment type="caution">
    <text evidence="5">The sequence shown here is derived from an EMBL/GenBank/DDBJ whole genome shotgun (WGS) entry which is preliminary data.</text>
</comment>
<feature type="region of interest" description="Disordered" evidence="2">
    <location>
        <begin position="145"/>
        <end position="233"/>
    </location>
</feature>
<feature type="chain" id="PRO_5045279529" description="SXP/RAL-2 family protein Ani s 5-like cation-binding domain-containing protein" evidence="3">
    <location>
        <begin position="16"/>
        <end position="233"/>
    </location>
</feature>
<evidence type="ECO:0000313" key="6">
    <source>
        <dbReference type="Proteomes" id="UP001303046"/>
    </source>
</evidence>
<keyword evidence="1" id="KW-0175">Coiled coil</keyword>
<feature type="coiled-coil region" evidence="1">
    <location>
        <begin position="43"/>
        <end position="94"/>
    </location>
</feature>
<keyword evidence="3" id="KW-0732">Signal</keyword>
<accession>A0ABR1DPN2</accession>
<dbReference type="EMBL" id="JAVFWL010000004">
    <property type="protein sequence ID" value="KAK6751920.1"/>
    <property type="molecule type" value="Genomic_DNA"/>
</dbReference>
<keyword evidence="6" id="KW-1185">Reference proteome</keyword>
<feature type="compositionally biased region" description="Pro residues" evidence="2">
    <location>
        <begin position="192"/>
        <end position="213"/>
    </location>
</feature>
<evidence type="ECO:0000256" key="1">
    <source>
        <dbReference type="SAM" id="Coils"/>
    </source>
</evidence>
<feature type="compositionally biased region" description="Pro residues" evidence="2">
    <location>
        <begin position="155"/>
        <end position="183"/>
    </location>
</feature>
<evidence type="ECO:0000256" key="3">
    <source>
        <dbReference type="SAM" id="SignalP"/>
    </source>
</evidence>
<evidence type="ECO:0000259" key="4">
    <source>
        <dbReference type="Pfam" id="PF02520"/>
    </source>
</evidence>
<protein>
    <recommendedName>
        <fullName evidence="4">SXP/RAL-2 family protein Ani s 5-like cation-binding domain-containing protein</fullName>
    </recommendedName>
</protein>
<dbReference type="Pfam" id="PF02520">
    <property type="entry name" value="ANIS5_cation-bd"/>
    <property type="match status" value="1"/>
</dbReference>
<proteinExistence type="predicted"/>
<dbReference type="Proteomes" id="UP001303046">
    <property type="component" value="Unassembled WGS sequence"/>
</dbReference>
<dbReference type="InterPro" id="IPR003677">
    <property type="entry name" value="ANIS5_cation-bd"/>
</dbReference>